<dbReference type="PANTHER" id="PTHR47549:SF2">
    <property type="entry name" value="GOLGI APPARATUS MEMBRANE PROTEIN TVP38"/>
    <property type="match status" value="1"/>
</dbReference>
<comment type="function">
    <text evidence="1">Golgi membrane protein involved in vesicular trafficking and spindle migration.</text>
</comment>
<comment type="similarity">
    <text evidence="3">Belongs to the TVP38/TMEM64 family.</text>
</comment>
<evidence type="ECO:0000313" key="14">
    <source>
        <dbReference type="EMBL" id="KAG7549023.1"/>
    </source>
</evidence>
<dbReference type="EMBL" id="JABELV010000055">
    <property type="protein sequence ID" value="KAG7549023.1"/>
    <property type="molecule type" value="Genomic_DNA"/>
</dbReference>
<dbReference type="Proteomes" id="UP000812966">
    <property type="component" value="Unassembled WGS sequence"/>
</dbReference>
<feature type="region of interest" description="Disordered" evidence="11">
    <location>
        <begin position="431"/>
        <end position="482"/>
    </location>
</feature>
<keyword evidence="6 12" id="KW-0812">Transmembrane</keyword>
<feature type="transmembrane region" description="Helical" evidence="12">
    <location>
        <begin position="62"/>
        <end position="82"/>
    </location>
</feature>
<proteinExistence type="inferred from homology"/>
<evidence type="ECO:0000256" key="6">
    <source>
        <dbReference type="ARBA" id="ARBA00022692"/>
    </source>
</evidence>
<comment type="subcellular location">
    <subcellularLocation>
        <location evidence="2">Golgi apparatus membrane</location>
        <topology evidence="2">Multi-pass membrane protein</topology>
    </subcellularLocation>
</comment>
<keyword evidence="7 12" id="KW-1133">Transmembrane helix</keyword>
<dbReference type="InterPro" id="IPR032816">
    <property type="entry name" value="VTT_dom"/>
</dbReference>
<feature type="transmembrane region" description="Helical" evidence="12">
    <location>
        <begin position="102"/>
        <end position="120"/>
    </location>
</feature>
<evidence type="ECO:0000313" key="15">
    <source>
        <dbReference type="Proteomes" id="UP000812966"/>
    </source>
</evidence>
<comment type="caution">
    <text evidence="14">The sequence shown here is derived from an EMBL/GenBank/DDBJ whole genome shotgun (WGS) entry which is preliminary data.</text>
</comment>
<evidence type="ECO:0000256" key="9">
    <source>
        <dbReference type="ARBA" id="ARBA00023136"/>
    </source>
</evidence>
<keyword evidence="8" id="KW-0333">Golgi apparatus</keyword>
<feature type="domain" description="VTT" evidence="13">
    <location>
        <begin position="122"/>
        <end position="236"/>
    </location>
</feature>
<evidence type="ECO:0000256" key="4">
    <source>
        <dbReference type="ARBA" id="ARBA00013533"/>
    </source>
</evidence>
<dbReference type="PANTHER" id="PTHR47549">
    <property type="entry name" value="GOLGI APPARATUS MEMBRANE PROTEIN TVP38-RELATED"/>
    <property type="match status" value="1"/>
</dbReference>
<feature type="transmembrane region" description="Helical" evidence="12">
    <location>
        <begin position="249"/>
        <end position="270"/>
    </location>
</feature>
<feature type="transmembrane region" description="Helical" evidence="12">
    <location>
        <begin position="127"/>
        <end position="148"/>
    </location>
</feature>
<sequence length="482" mass="53158">MASFLGEPAPLTQADEKRLEEERMLKAEEERKLDEEEKEMLKRGLFNWSELKSWRFWIRKEWWKWYIILALCAVVAALFTIYHDQIVKWLTPYAQKLKELPGGWAIPIGVIFVVSFPPLFGGEVVCLLCGLVWGLWIGFAIVCAGTFLGEMGNFFLFKYTLRGYAAKLERKNLNYALMAHVIREGGFKVASAARFSAIPGHFLTAIFSTCGMSVLSFAVGTALSLPKQLAIVYLGVLIGAQDQSSKDKIVSYTVLAVGAVVTIGAMWYIYAQMNKAKIPVWRARRAALADKGMDLSSLPKEPPTEDGMRHVSRPALLATTSLDDTTDPILYNAQAPAGSPLDRTYSTPYDKSGYNQTGMASQSSVNMSGDMGSIAMQDLPSGYQGRPPPDNQFPQPNPYVPAMGRQPSNASALTVAAAPPGYLDPPMVQFPEPRTRSHMTDQPRQTLTARSSEDFGPEVPLTARPEGSNQPVSLFDKGPSRI</sequence>
<protein>
    <recommendedName>
        <fullName evidence="4">Golgi apparatus membrane protein TVP38</fullName>
    </recommendedName>
    <alternativeName>
        <fullName evidence="5">Golgi apparatus membrane protein tvp38</fullName>
    </alternativeName>
</protein>
<dbReference type="Pfam" id="PF09335">
    <property type="entry name" value="VTT_dom"/>
    <property type="match status" value="1"/>
</dbReference>
<feature type="transmembrane region" description="Helical" evidence="12">
    <location>
        <begin position="202"/>
        <end position="225"/>
    </location>
</feature>
<dbReference type="InterPro" id="IPR051076">
    <property type="entry name" value="Golgi_membrane_TVP38/TMEM64"/>
</dbReference>
<dbReference type="AlphaFoldDB" id="A0A8K0JLC6"/>
<evidence type="ECO:0000256" key="1">
    <source>
        <dbReference type="ARBA" id="ARBA00002978"/>
    </source>
</evidence>
<reference evidence="14" key="1">
    <citation type="submission" date="2020-04" db="EMBL/GenBank/DDBJ databases">
        <title>Analysis of mating type loci in Filobasidium floriforme.</title>
        <authorList>
            <person name="Nowrousian M."/>
        </authorList>
    </citation>
    <scope>NUCLEOTIDE SEQUENCE</scope>
    <source>
        <strain evidence="14">CBS 6242</strain>
    </source>
</reference>
<dbReference type="GO" id="GO:0000139">
    <property type="term" value="C:Golgi membrane"/>
    <property type="evidence" value="ECO:0007669"/>
    <property type="project" value="UniProtKB-SubCell"/>
</dbReference>
<evidence type="ECO:0000256" key="7">
    <source>
        <dbReference type="ARBA" id="ARBA00022989"/>
    </source>
</evidence>
<keyword evidence="9 12" id="KW-0472">Membrane</keyword>
<keyword evidence="10" id="KW-0175">Coiled coil</keyword>
<evidence type="ECO:0000259" key="13">
    <source>
        <dbReference type="Pfam" id="PF09335"/>
    </source>
</evidence>
<feature type="coiled-coil region" evidence="10">
    <location>
        <begin position="11"/>
        <end position="44"/>
    </location>
</feature>
<evidence type="ECO:0000256" key="10">
    <source>
        <dbReference type="SAM" id="Coils"/>
    </source>
</evidence>
<evidence type="ECO:0000256" key="11">
    <source>
        <dbReference type="SAM" id="MobiDB-lite"/>
    </source>
</evidence>
<keyword evidence="15" id="KW-1185">Reference proteome</keyword>
<evidence type="ECO:0000256" key="3">
    <source>
        <dbReference type="ARBA" id="ARBA00008640"/>
    </source>
</evidence>
<evidence type="ECO:0000256" key="8">
    <source>
        <dbReference type="ARBA" id="ARBA00023034"/>
    </source>
</evidence>
<name>A0A8K0JLC6_9TREE</name>
<evidence type="ECO:0000256" key="5">
    <source>
        <dbReference type="ARBA" id="ARBA00020673"/>
    </source>
</evidence>
<accession>A0A8K0JLC6</accession>
<organism evidence="14 15">
    <name type="scientific">Filobasidium floriforme</name>
    <dbReference type="NCBI Taxonomy" id="5210"/>
    <lineage>
        <taxon>Eukaryota</taxon>
        <taxon>Fungi</taxon>
        <taxon>Dikarya</taxon>
        <taxon>Basidiomycota</taxon>
        <taxon>Agaricomycotina</taxon>
        <taxon>Tremellomycetes</taxon>
        <taxon>Filobasidiales</taxon>
        <taxon>Filobasidiaceae</taxon>
        <taxon>Filobasidium</taxon>
    </lineage>
</organism>
<evidence type="ECO:0000256" key="12">
    <source>
        <dbReference type="SAM" id="Phobius"/>
    </source>
</evidence>
<evidence type="ECO:0000256" key="2">
    <source>
        <dbReference type="ARBA" id="ARBA00004653"/>
    </source>
</evidence>
<gene>
    <name evidence="14" type="ORF">FFLO_03136</name>
</gene>